<evidence type="ECO:0000259" key="9">
    <source>
        <dbReference type="Pfam" id="PF01035"/>
    </source>
</evidence>
<gene>
    <name evidence="10" type="ORF">IMCC14465_08400</name>
</gene>
<dbReference type="InterPro" id="IPR001497">
    <property type="entry name" value="MethylDNA_cys_MeTrfase_AS"/>
</dbReference>
<comment type="caution">
    <text evidence="10">The sequence shown here is derived from an EMBL/GenBank/DDBJ whole genome shotgun (WGS) entry which is preliminary data.</text>
</comment>
<protein>
    <recommendedName>
        <fullName evidence="3">methylated-DNA--[protein]-cysteine S-methyltransferase</fullName>
        <ecNumber evidence="3">2.1.1.63</ecNumber>
    </recommendedName>
</protein>
<evidence type="ECO:0000256" key="6">
    <source>
        <dbReference type="ARBA" id="ARBA00022763"/>
    </source>
</evidence>
<dbReference type="FunFam" id="1.10.10.10:FF:000214">
    <property type="entry name" value="Methylated-DNA--protein-cysteine methyltransferase"/>
    <property type="match status" value="1"/>
</dbReference>
<evidence type="ECO:0000256" key="4">
    <source>
        <dbReference type="ARBA" id="ARBA00022603"/>
    </source>
</evidence>
<dbReference type="InterPro" id="IPR014048">
    <property type="entry name" value="MethylDNA_cys_MeTrfase_DNA-bd"/>
</dbReference>
<evidence type="ECO:0000256" key="1">
    <source>
        <dbReference type="ARBA" id="ARBA00001286"/>
    </source>
</evidence>
<evidence type="ECO:0000256" key="7">
    <source>
        <dbReference type="ARBA" id="ARBA00023204"/>
    </source>
</evidence>
<evidence type="ECO:0000313" key="11">
    <source>
        <dbReference type="Proteomes" id="UP000004836"/>
    </source>
</evidence>
<dbReference type="Gene3D" id="1.10.10.10">
    <property type="entry name" value="Winged helix-like DNA-binding domain superfamily/Winged helix DNA-binding domain"/>
    <property type="match status" value="1"/>
</dbReference>
<dbReference type="EC" id="2.1.1.63" evidence="3"/>
<name>J9DZE9_9PROT</name>
<keyword evidence="7" id="KW-0234">DNA repair</keyword>
<evidence type="ECO:0000256" key="5">
    <source>
        <dbReference type="ARBA" id="ARBA00022679"/>
    </source>
</evidence>
<dbReference type="SUPFAM" id="SSF46767">
    <property type="entry name" value="Methylated DNA-protein cysteine methyltransferase, C-terminal domain"/>
    <property type="match status" value="1"/>
</dbReference>
<dbReference type="GO" id="GO:0032259">
    <property type="term" value="P:methylation"/>
    <property type="evidence" value="ECO:0007669"/>
    <property type="project" value="UniProtKB-KW"/>
</dbReference>
<feature type="domain" description="Methylated-DNA-[protein]-cysteine S-methyltransferase DNA binding" evidence="9">
    <location>
        <begin position="95"/>
        <end position="173"/>
    </location>
</feature>
<dbReference type="PATRIC" id="fig|1220535.3.peg.836"/>
<keyword evidence="5" id="KW-0808">Transferase</keyword>
<evidence type="ECO:0000313" key="10">
    <source>
        <dbReference type="EMBL" id="EJW21044.1"/>
    </source>
</evidence>
<dbReference type="Pfam" id="PF01035">
    <property type="entry name" value="DNA_binding_1"/>
    <property type="match status" value="1"/>
</dbReference>
<keyword evidence="4" id="KW-0489">Methyltransferase</keyword>
<dbReference type="InterPro" id="IPR036388">
    <property type="entry name" value="WH-like_DNA-bd_sf"/>
</dbReference>
<keyword evidence="6" id="KW-0227">DNA damage</keyword>
<dbReference type="PANTHER" id="PTHR10815">
    <property type="entry name" value="METHYLATED-DNA--PROTEIN-CYSTEINE METHYLTRANSFERASE"/>
    <property type="match status" value="1"/>
</dbReference>
<proteinExistence type="inferred from homology"/>
<dbReference type="EMBL" id="ALYF01000003">
    <property type="protein sequence ID" value="EJW21044.1"/>
    <property type="molecule type" value="Genomic_DNA"/>
</dbReference>
<comment type="similarity">
    <text evidence="2">Belongs to the MGMT family.</text>
</comment>
<comment type="catalytic activity">
    <reaction evidence="8">
        <text>a 6-O-methyl-2'-deoxyguanosine in DNA + L-cysteinyl-[protein] = S-methyl-L-cysteinyl-[protein] + a 2'-deoxyguanosine in DNA</text>
        <dbReference type="Rhea" id="RHEA:24000"/>
        <dbReference type="Rhea" id="RHEA-COMP:10131"/>
        <dbReference type="Rhea" id="RHEA-COMP:10132"/>
        <dbReference type="Rhea" id="RHEA-COMP:11367"/>
        <dbReference type="Rhea" id="RHEA-COMP:11368"/>
        <dbReference type="ChEBI" id="CHEBI:29950"/>
        <dbReference type="ChEBI" id="CHEBI:82612"/>
        <dbReference type="ChEBI" id="CHEBI:85445"/>
        <dbReference type="ChEBI" id="CHEBI:85448"/>
        <dbReference type="EC" id="2.1.1.63"/>
    </reaction>
</comment>
<comment type="catalytic activity">
    <reaction evidence="1">
        <text>a 4-O-methyl-thymidine in DNA + L-cysteinyl-[protein] = a thymidine in DNA + S-methyl-L-cysteinyl-[protein]</text>
        <dbReference type="Rhea" id="RHEA:53428"/>
        <dbReference type="Rhea" id="RHEA-COMP:10131"/>
        <dbReference type="Rhea" id="RHEA-COMP:10132"/>
        <dbReference type="Rhea" id="RHEA-COMP:13555"/>
        <dbReference type="Rhea" id="RHEA-COMP:13556"/>
        <dbReference type="ChEBI" id="CHEBI:29950"/>
        <dbReference type="ChEBI" id="CHEBI:82612"/>
        <dbReference type="ChEBI" id="CHEBI:137386"/>
        <dbReference type="ChEBI" id="CHEBI:137387"/>
        <dbReference type="EC" id="2.1.1.63"/>
    </reaction>
</comment>
<evidence type="ECO:0000256" key="3">
    <source>
        <dbReference type="ARBA" id="ARBA00011918"/>
    </source>
</evidence>
<dbReference type="InterPro" id="IPR036217">
    <property type="entry name" value="MethylDNA_cys_MeTrfase_DNAb"/>
</dbReference>
<reference evidence="10 11" key="1">
    <citation type="journal article" date="2012" name="J. Bacteriol.">
        <title>Genome Sequence of Strain IMCC14465, Isolated from the East Sea, Belonging to the PS1 Clade of Alphaproteobacteria.</title>
        <authorList>
            <person name="Yang S.J."/>
            <person name="Kang I."/>
            <person name="Cho J.C."/>
        </authorList>
    </citation>
    <scope>NUCLEOTIDE SEQUENCE [LARGE SCALE GENOMIC DNA]</scope>
    <source>
        <strain evidence="10 11">IMCC14465</strain>
    </source>
</reference>
<dbReference type="GO" id="GO:0003908">
    <property type="term" value="F:methylated-DNA-[protein]-cysteine S-methyltransferase activity"/>
    <property type="evidence" value="ECO:0007669"/>
    <property type="project" value="UniProtKB-EC"/>
</dbReference>
<dbReference type="Proteomes" id="UP000004836">
    <property type="component" value="Unassembled WGS sequence"/>
</dbReference>
<keyword evidence="11" id="KW-1185">Reference proteome</keyword>
<dbReference type="OrthoDB" id="9802228at2"/>
<dbReference type="CDD" id="cd06445">
    <property type="entry name" value="ATase"/>
    <property type="match status" value="1"/>
</dbReference>
<dbReference type="STRING" id="1220535.IMCC14465_08400"/>
<evidence type="ECO:0000256" key="8">
    <source>
        <dbReference type="ARBA" id="ARBA00049348"/>
    </source>
</evidence>
<dbReference type="eggNOG" id="COG0350">
    <property type="taxonomic scope" value="Bacteria"/>
</dbReference>
<dbReference type="NCBIfam" id="TIGR00589">
    <property type="entry name" value="ogt"/>
    <property type="match status" value="1"/>
</dbReference>
<dbReference type="PANTHER" id="PTHR10815:SF13">
    <property type="entry name" value="METHYLATED-DNA--PROTEIN-CYSTEINE METHYLTRANSFERASE"/>
    <property type="match status" value="1"/>
</dbReference>
<dbReference type="GO" id="GO:0006281">
    <property type="term" value="P:DNA repair"/>
    <property type="evidence" value="ECO:0007669"/>
    <property type="project" value="UniProtKB-KW"/>
</dbReference>
<accession>J9DZE9</accession>
<sequence>MSQNKNNYAAGFDTPLGRMILVAEDASAENKLPSSLNLIGLGFAGTKMNEEAVMANLSKQLRCHDVVTQPAKLASLAKQILTQPNKVPVLLRGTDFQKRVWHRLMEIPVGTTVTYGQIAADLDSAPRAIGTAVGKNPISLVVPCHRVIGSTGHLHGYRWGLDVKKCLLAAEGAPVSVAL</sequence>
<evidence type="ECO:0000256" key="2">
    <source>
        <dbReference type="ARBA" id="ARBA00008711"/>
    </source>
</evidence>
<organism evidence="10 11">
    <name type="scientific">alpha proteobacterium IMCC14465</name>
    <dbReference type="NCBI Taxonomy" id="1220535"/>
    <lineage>
        <taxon>Bacteria</taxon>
        <taxon>Pseudomonadati</taxon>
        <taxon>Pseudomonadota</taxon>
        <taxon>Alphaproteobacteria</taxon>
        <taxon>PS1 clade</taxon>
    </lineage>
</organism>
<dbReference type="AlphaFoldDB" id="J9DZE9"/>
<dbReference type="PROSITE" id="PS00374">
    <property type="entry name" value="MGMT"/>
    <property type="match status" value="1"/>
</dbReference>